<accession>A0A1J5PF09</accession>
<keyword evidence="1" id="KW-0812">Transmembrane</keyword>
<reference evidence="2" key="1">
    <citation type="submission" date="2016-10" db="EMBL/GenBank/DDBJ databases">
        <title>Sequence of Gallionella enrichment culture.</title>
        <authorList>
            <person name="Poehlein A."/>
            <person name="Muehling M."/>
            <person name="Daniel R."/>
        </authorList>
    </citation>
    <scope>NUCLEOTIDE SEQUENCE</scope>
</reference>
<keyword evidence="1" id="KW-1133">Transmembrane helix</keyword>
<dbReference type="AlphaFoldDB" id="A0A1J5PF09"/>
<comment type="caution">
    <text evidence="2">The sequence shown here is derived from an EMBL/GenBank/DDBJ whole genome shotgun (WGS) entry which is preliminary data.</text>
</comment>
<proteinExistence type="predicted"/>
<protein>
    <submittedName>
        <fullName evidence="2">Uncharacterized protein</fullName>
    </submittedName>
</protein>
<keyword evidence="1" id="KW-0472">Membrane</keyword>
<evidence type="ECO:0000256" key="1">
    <source>
        <dbReference type="SAM" id="Phobius"/>
    </source>
</evidence>
<gene>
    <name evidence="2" type="ORF">GALL_481700</name>
</gene>
<organism evidence="2">
    <name type="scientific">mine drainage metagenome</name>
    <dbReference type="NCBI Taxonomy" id="410659"/>
    <lineage>
        <taxon>unclassified sequences</taxon>
        <taxon>metagenomes</taxon>
        <taxon>ecological metagenomes</taxon>
    </lineage>
</organism>
<feature type="transmembrane region" description="Helical" evidence="1">
    <location>
        <begin position="6"/>
        <end position="27"/>
    </location>
</feature>
<name>A0A1J5PF09_9ZZZZ</name>
<evidence type="ECO:0000313" key="2">
    <source>
        <dbReference type="EMBL" id="OIQ70217.1"/>
    </source>
</evidence>
<sequence length="30" mass="3079">MTASKVLGFTLLAIGLTLLTLVGIGFFSHG</sequence>
<dbReference type="EMBL" id="MLJW01004309">
    <property type="protein sequence ID" value="OIQ70217.1"/>
    <property type="molecule type" value="Genomic_DNA"/>
</dbReference>